<evidence type="ECO:0000256" key="7">
    <source>
        <dbReference type="ARBA" id="ARBA00023235"/>
    </source>
</evidence>
<evidence type="ECO:0000256" key="1">
    <source>
        <dbReference type="ARBA" id="ARBA00009922"/>
    </source>
</evidence>
<dbReference type="GO" id="GO:0005524">
    <property type="term" value="F:ATP binding"/>
    <property type="evidence" value="ECO:0007669"/>
    <property type="project" value="UniProtKB-UniRule"/>
</dbReference>
<feature type="binding site" evidence="11">
    <location>
        <begin position="31"/>
        <end position="38"/>
    </location>
    <ligand>
        <name>ATP</name>
        <dbReference type="ChEBI" id="CHEBI:30616"/>
    </ligand>
</feature>
<dbReference type="Pfam" id="PF13361">
    <property type="entry name" value="UvrD_C"/>
    <property type="match status" value="2"/>
</dbReference>
<sequence length="608" mass="70792">MELYNKKLKQIQQDPEQFTAFQSNTSIVVKAGPGSGKTTILTLKIMQLLNEKIAFPRGLACITYSNEAAKEFTERLQKMGCPKRKNVFLGTVHSFCISQIIIPFAKLFNDDFPLPLDIITEAEKQKIFNSALTNLGINKDALSVEEMDKERSFTITGLSLVSATLNPTAAKVAYEYEQQLKKLKKTDFIEIVKYSRELINREEYIRRCLESRFPWILVDEYQDFGKPLHEMILSLLSLTNIKVFAVGDPDQSIYGFNGAMPEYLLELYDKPDISSVHLKTNYRSHQDIIDTSSIALNVDDREYKAGIGHDGNAEFHFIACEEELDEQYNYVVDTIIPKCQNQGIPLQEICVLVKDGNSVKNLSAVMKEKQIPHYFSKFEFAKSYFVLWLRSCALWIVNPTSQSFTEIFNFWIQLLKNQTKHFSDEETLMLQKQFYTILEDSKKYTKNLSDWLTYLEQELNLAQILNESVTYLDEEKYLEMLKRYAQNGSFKDYNLSQFSQIGKPKDQVTLSTRHSSKGLEFEVVIMLGMEKGIFPYYKNEHDPVKLNEERRVFFVCLTRAKRICYLLRSKKYKRKTRWGIRTFDHQPSMFWNELYEVCENKKLVSSTN</sequence>
<dbReference type="PROSITE" id="PS51198">
    <property type="entry name" value="UVRD_HELICASE_ATP_BIND"/>
    <property type="match status" value="1"/>
</dbReference>
<feature type="domain" description="UvrD-like helicase ATP-binding" evidence="12">
    <location>
        <begin position="10"/>
        <end position="285"/>
    </location>
</feature>
<evidence type="ECO:0000256" key="4">
    <source>
        <dbReference type="ARBA" id="ARBA00022806"/>
    </source>
</evidence>
<dbReference type="AlphaFoldDB" id="A0A2A7HUU1"/>
<dbReference type="InterPro" id="IPR027417">
    <property type="entry name" value="P-loop_NTPase"/>
</dbReference>
<dbReference type="InterPro" id="IPR013986">
    <property type="entry name" value="DExx_box_DNA_helicase_dom_sf"/>
</dbReference>
<dbReference type="Gene3D" id="1.10.10.160">
    <property type="match status" value="1"/>
</dbReference>
<dbReference type="InterPro" id="IPR014016">
    <property type="entry name" value="UvrD-like_ATP-bd"/>
</dbReference>
<dbReference type="EC" id="5.6.2.4" evidence="9"/>
<proteinExistence type="inferred from homology"/>
<dbReference type="Proteomes" id="UP000220006">
    <property type="component" value="Unassembled WGS sequence"/>
</dbReference>
<gene>
    <name evidence="13" type="ORF">COM96_19405</name>
</gene>
<keyword evidence="3 11" id="KW-0378">Hydrolase</keyword>
<dbReference type="PANTHER" id="PTHR11070">
    <property type="entry name" value="UVRD / RECB / PCRA DNA HELICASE FAMILY MEMBER"/>
    <property type="match status" value="1"/>
</dbReference>
<keyword evidence="4 11" id="KW-0347">Helicase</keyword>
<reference evidence="13 14" key="1">
    <citation type="submission" date="2017-09" db="EMBL/GenBank/DDBJ databases">
        <title>Large-scale bioinformatics analysis of Bacillus genomes uncovers conserved roles of natural products in bacterial physiology.</title>
        <authorList>
            <consortium name="Agbiome Team Llc"/>
            <person name="Bleich R.M."/>
            <person name="Grubbs K.J."/>
            <person name="Santa Maria K.C."/>
            <person name="Allen S.E."/>
            <person name="Farag S."/>
            <person name="Shank E.A."/>
            <person name="Bowers A."/>
        </authorList>
    </citation>
    <scope>NUCLEOTIDE SEQUENCE [LARGE SCALE GENOMIC DNA]</scope>
    <source>
        <strain evidence="13 14">AFS096845</strain>
    </source>
</reference>
<dbReference type="CDD" id="cd17932">
    <property type="entry name" value="DEXQc_UvrD"/>
    <property type="match status" value="1"/>
</dbReference>
<dbReference type="RefSeq" id="WP_097905132.1">
    <property type="nucleotide sequence ID" value="NZ_NVLK01000043.1"/>
</dbReference>
<evidence type="ECO:0000256" key="5">
    <source>
        <dbReference type="ARBA" id="ARBA00022840"/>
    </source>
</evidence>
<dbReference type="GO" id="GO:0000725">
    <property type="term" value="P:recombinational repair"/>
    <property type="evidence" value="ECO:0007669"/>
    <property type="project" value="TreeGrafter"/>
</dbReference>
<evidence type="ECO:0000313" key="14">
    <source>
        <dbReference type="Proteomes" id="UP000220006"/>
    </source>
</evidence>
<name>A0A2A7HUU1_BACCE</name>
<dbReference type="Gene3D" id="3.40.50.300">
    <property type="entry name" value="P-loop containing nucleotide triphosphate hydrolases"/>
    <property type="match status" value="3"/>
</dbReference>
<dbReference type="EMBL" id="NVLK01000043">
    <property type="protein sequence ID" value="PEC20405.1"/>
    <property type="molecule type" value="Genomic_DNA"/>
</dbReference>
<protein>
    <recommendedName>
        <fullName evidence="9">DNA 3'-5' helicase</fullName>
        <ecNumber evidence="9">5.6.2.4</ecNumber>
    </recommendedName>
</protein>
<dbReference type="GO" id="GO:0003677">
    <property type="term" value="F:DNA binding"/>
    <property type="evidence" value="ECO:0007669"/>
    <property type="project" value="UniProtKB-KW"/>
</dbReference>
<dbReference type="GO" id="GO:0016887">
    <property type="term" value="F:ATP hydrolysis activity"/>
    <property type="evidence" value="ECO:0007669"/>
    <property type="project" value="RHEA"/>
</dbReference>
<dbReference type="PANTHER" id="PTHR11070:SF2">
    <property type="entry name" value="ATP-DEPENDENT DNA HELICASE SRS2"/>
    <property type="match status" value="1"/>
</dbReference>
<organism evidence="13 14">
    <name type="scientific">Bacillus cereus</name>
    <dbReference type="NCBI Taxonomy" id="1396"/>
    <lineage>
        <taxon>Bacteria</taxon>
        <taxon>Bacillati</taxon>
        <taxon>Bacillota</taxon>
        <taxon>Bacilli</taxon>
        <taxon>Bacillales</taxon>
        <taxon>Bacillaceae</taxon>
        <taxon>Bacillus</taxon>
        <taxon>Bacillus cereus group</taxon>
    </lineage>
</organism>
<comment type="similarity">
    <text evidence="1">Belongs to the helicase family. UvrD subfamily.</text>
</comment>
<keyword evidence="5 11" id="KW-0067">ATP-binding</keyword>
<evidence type="ECO:0000256" key="2">
    <source>
        <dbReference type="ARBA" id="ARBA00022741"/>
    </source>
</evidence>
<evidence type="ECO:0000313" key="13">
    <source>
        <dbReference type="EMBL" id="PEC20405.1"/>
    </source>
</evidence>
<evidence type="ECO:0000256" key="10">
    <source>
        <dbReference type="ARBA" id="ARBA00048988"/>
    </source>
</evidence>
<dbReference type="Gene3D" id="1.10.486.10">
    <property type="entry name" value="PCRA, domain 4"/>
    <property type="match status" value="1"/>
</dbReference>
<comment type="catalytic activity">
    <reaction evidence="8">
        <text>Couples ATP hydrolysis with the unwinding of duplex DNA by translocating in the 3'-5' direction.</text>
        <dbReference type="EC" id="5.6.2.4"/>
    </reaction>
</comment>
<evidence type="ECO:0000256" key="6">
    <source>
        <dbReference type="ARBA" id="ARBA00023125"/>
    </source>
</evidence>
<dbReference type="SUPFAM" id="SSF52540">
    <property type="entry name" value="P-loop containing nucleoside triphosphate hydrolases"/>
    <property type="match status" value="1"/>
</dbReference>
<keyword evidence="2 11" id="KW-0547">Nucleotide-binding</keyword>
<dbReference type="InterPro" id="IPR000212">
    <property type="entry name" value="DNA_helicase_UvrD/REP"/>
</dbReference>
<keyword evidence="7" id="KW-0413">Isomerase</keyword>
<evidence type="ECO:0000256" key="3">
    <source>
        <dbReference type="ARBA" id="ARBA00022801"/>
    </source>
</evidence>
<evidence type="ECO:0000256" key="9">
    <source>
        <dbReference type="ARBA" id="ARBA00034808"/>
    </source>
</evidence>
<accession>A0A2A7HUU1</accession>
<dbReference type="GO" id="GO:0043138">
    <property type="term" value="F:3'-5' DNA helicase activity"/>
    <property type="evidence" value="ECO:0007669"/>
    <property type="project" value="UniProtKB-EC"/>
</dbReference>
<evidence type="ECO:0000259" key="12">
    <source>
        <dbReference type="PROSITE" id="PS51198"/>
    </source>
</evidence>
<comment type="catalytic activity">
    <reaction evidence="10">
        <text>ATP + H2O = ADP + phosphate + H(+)</text>
        <dbReference type="Rhea" id="RHEA:13065"/>
        <dbReference type="ChEBI" id="CHEBI:15377"/>
        <dbReference type="ChEBI" id="CHEBI:15378"/>
        <dbReference type="ChEBI" id="CHEBI:30616"/>
        <dbReference type="ChEBI" id="CHEBI:43474"/>
        <dbReference type="ChEBI" id="CHEBI:456216"/>
        <dbReference type="EC" id="5.6.2.4"/>
    </reaction>
</comment>
<keyword evidence="6" id="KW-0238">DNA-binding</keyword>
<dbReference type="InterPro" id="IPR014017">
    <property type="entry name" value="DNA_helicase_UvrD-like_C"/>
</dbReference>
<evidence type="ECO:0000256" key="8">
    <source>
        <dbReference type="ARBA" id="ARBA00034617"/>
    </source>
</evidence>
<evidence type="ECO:0000256" key="11">
    <source>
        <dbReference type="PROSITE-ProRule" id="PRU00560"/>
    </source>
</evidence>
<comment type="caution">
    <text evidence="13">The sequence shown here is derived from an EMBL/GenBank/DDBJ whole genome shotgun (WGS) entry which is preliminary data.</text>
</comment>
<dbReference type="Pfam" id="PF00580">
    <property type="entry name" value="UvrD-helicase"/>
    <property type="match status" value="1"/>
</dbReference>